<organism evidence="1">
    <name type="scientific">Cacopsylla melanoneura</name>
    <dbReference type="NCBI Taxonomy" id="428564"/>
    <lineage>
        <taxon>Eukaryota</taxon>
        <taxon>Metazoa</taxon>
        <taxon>Ecdysozoa</taxon>
        <taxon>Arthropoda</taxon>
        <taxon>Hexapoda</taxon>
        <taxon>Insecta</taxon>
        <taxon>Pterygota</taxon>
        <taxon>Neoptera</taxon>
        <taxon>Paraneoptera</taxon>
        <taxon>Hemiptera</taxon>
        <taxon>Sternorrhyncha</taxon>
        <taxon>Psylloidea</taxon>
        <taxon>Psyllidae</taxon>
        <taxon>Psyllinae</taxon>
        <taxon>Cacopsylla</taxon>
    </lineage>
</organism>
<name>A0A8D8QKI5_9HEMI</name>
<protein>
    <submittedName>
        <fullName evidence="1">Uncharacterized protein</fullName>
    </submittedName>
</protein>
<reference evidence="1" key="1">
    <citation type="submission" date="2021-05" db="EMBL/GenBank/DDBJ databases">
        <authorList>
            <person name="Alioto T."/>
            <person name="Alioto T."/>
            <person name="Gomez Garrido J."/>
        </authorList>
    </citation>
    <scope>NUCLEOTIDE SEQUENCE</scope>
</reference>
<dbReference type="EMBL" id="HBUF01083296">
    <property type="protein sequence ID" value="CAG6633660.1"/>
    <property type="molecule type" value="Transcribed_RNA"/>
</dbReference>
<proteinExistence type="predicted"/>
<accession>A0A8D8QKI5</accession>
<dbReference type="AlphaFoldDB" id="A0A8D8QKI5"/>
<sequence length="362" mass="39296">MQDVAASTRRTSVVRINIRRPPDPAMRVVLATRISLDVVRMESLGQWDHGYRVAVVRTARTVVVVTVRRLPPTQPRATVRVMCPNGAAVQMESRKPGARTLTGALIFRNDPVRPALCPRTTGRVVTSRSSGSTTAWTTGAATGSGTVAARATETGLNHWKSVEQCASNRKEKTYVSCPSLQVPALTPVAPHPRSSGTTTRIGDSVDSSIMGGVLGIITVSTQGRTVRRCVERRLQRMPARSLQRRESVMAITHAGALTRRASLALSSRTGAAKAMETISRAKVPVWKNAFIRDALETNVYYQEPQAPVRPKCRAGISTNHRTDACPSTSPGATGTETILSRDKRARQCVRLVLRKTSVFSPQ</sequence>
<evidence type="ECO:0000313" key="1">
    <source>
        <dbReference type="EMBL" id="CAG6633654.1"/>
    </source>
</evidence>
<dbReference type="EMBL" id="HBUF01083293">
    <property type="protein sequence ID" value="CAG6633654.1"/>
    <property type="molecule type" value="Transcribed_RNA"/>
</dbReference>